<dbReference type="EMBL" id="LGRX02002479">
    <property type="protein sequence ID" value="KAK3284155.1"/>
    <property type="molecule type" value="Genomic_DNA"/>
</dbReference>
<dbReference type="GO" id="GO:0047617">
    <property type="term" value="F:fatty acyl-CoA hydrolase activity"/>
    <property type="evidence" value="ECO:0007669"/>
    <property type="project" value="InterPro"/>
</dbReference>
<keyword evidence="7" id="KW-1185">Reference proteome</keyword>
<dbReference type="InterPro" id="IPR003703">
    <property type="entry name" value="Acyl_CoA_thio"/>
</dbReference>
<dbReference type="AlphaFoldDB" id="A0AAE0GTJ7"/>
<organism evidence="6 7">
    <name type="scientific">Cymbomonas tetramitiformis</name>
    <dbReference type="NCBI Taxonomy" id="36881"/>
    <lineage>
        <taxon>Eukaryota</taxon>
        <taxon>Viridiplantae</taxon>
        <taxon>Chlorophyta</taxon>
        <taxon>Pyramimonadophyceae</taxon>
        <taxon>Pyramimonadales</taxon>
        <taxon>Pyramimonadaceae</taxon>
        <taxon>Cymbomonas</taxon>
    </lineage>
</organism>
<evidence type="ECO:0000259" key="5">
    <source>
        <dbReference type="Pfam" id="PF13622"/>
    </source>
</evidence>
<feature type="region of interest" description="Disordered" evidence="3">
    <location>
        <begin position="1"/>
        <end position="28"/>
    </location>
</feature>
<dbReference type="PANTHER" id="PTHR11066">
    <property type="entry name" value="ACYL-COA THIOESTERASE"/>
    <property type="match status" value="1"/>
</dbReference>
<dbReference type="InterPro" id="IPR029069">
    <property type="entry name" value="HotDog_dom_sf"/>
</dbReference>
<evidence type="ECO:0000256" key="1">
    <source>
        <dbReference type="ARBA" id="ARBA00006538"/>
    </source>
</evidence>
<comment type="caution">
    <text evidence="6">The sequence shown here is derived from an EMBL/GenBank/DDBJ whole genome shotgun (WGS) entry which is preliminary data.</text>
</comment>
<dbReference type="GO" id="GO:0009062">
    <property type="term" value="P:fatty acid catabolic process"/>
    <property type="evidence" value="ECO:0007669"/>
    <property type="project" value="TreeGrafter"/>
</dbReference>
<evidence type="ECO:0000259" key="4">
    <source>
        <dbReference type="Pfam" id="PF02551"/>
    </source>
</evidence>
<comment type="similarity">
    <text evidence="1">Belongs to the C/M/P thioester hydrolase family.</text>
</comment>
<dbReference type="Pfam" id="PF02551">
    <property type="entry name" value="Acyl_CoA_thio"/>
    <property type="match status" value="1"/>
</dbReference>
<sequence length="342" mass="38406">MDEKAASILDHLNQSNEQDEEELTMPPTGHLSTLLDLRSIGTDKFLGTTYTGWKLPRTFGGLTFSQALVAACRTVEHPSRVLHSIHSYFISAGSSKDPITYIVKRTRDTKTFSNRKVHAVQGGRLILEVMASFQVHREDAVRKLERQNVPSPWSSDLDRCPPPESCPSLKDRPGGFYMDIPGEWRIVEINAEVPSAKAWIKAEEAPSLGNGYVAHFAASAFFSDILLLPTSFMPFASIEKVSRKNQVQATLCHTMWFHKTFRADDWLLLQMESPIAMGERALCHGKIFNSKGELVVSMAQEGMLRYVDEPAEAMKMVGRQFGHPIYSGETQPYKIRTMNSKI</sequence>
<proteinExistence type="inferred from homology"/>
<name>A0AAE0GTJ7_9CHLO</name>
<dbReference type="Gene3D" id="2.40.160.210">
    <property type="entry name" value="Acyl-CoA thioesterase, double hotdog domain"/>
    <property type="match status" value="1"/>
</dbReference>
<accession>A0AAE0GTJ7</accession>
<gene>
    <name evidence="6" type="ORF">CYMTET_8178</name>
</gene>
<keyword evidence="2" id="KW-0378">Hydrolase</keyword>
<dbReference type="CDD" id="cd03445">
    <property type="entry name" value="Thioesterase_II_repeat2"/>
    <property type="match status" value="1"/>
</dbReference>
<dbReference type="PANTHER" id="PTHR11066:SF34">
    <property type="entry name" value="ACYL-COENZYME A THIOESTERASE 8"/>
    <property type="match status" value="1"/>
</dbReference>
<dbReference type="CDD" id="cd03444">
    <property type="entry name" value="Thioesterase_II_repeat1"/>
    <property type="match status" value="1"/>
</dbReference>
<dbReference type="Proteomes" id="UP001190700">
    <property type="component" value="Unassembled WGS sequence"/>
</dbReference>
<dbReference type="SUPFAM" id="SSF54637">
    <property type="entry name" value="Thioesterase/thiol ester dehydrase-isomerase"/>
    <property type="match status" value="2"/>
</dbReference>
<evidence type="ECO:0000256" key="3">
    <source>
        <dbReference type="SAM" id="MobiDB-lite"/>
    </source>
</evidence>
<evidence type="ECO:0000313" key="6">
    <source>
        <dbReference type="EMBL" id="KAK3284155.1"/>
    </source>
</evidence>
<dbReference type="InterPro" id="IPR049449">
    <property type="entry name" value="TesB_ACOT8-like_N"/>
</dbReference>
<dbReference type="InterPro" id="IPR042171">
    <property type="entry name" value="Acyl-CoA_hotdog"/>
</dbReference>
<reference evidence="6 7" key="1">
    <citation type="journal article" date="2015" name="Genome Biol. Evol.">
        <title>Comparative Genomics of a Bacterivorous Green Alga Reveals Evolutionary Causalities and Consequences of Phago-Mixotrophic Mode of Nutrition.</title>
        <authorList>
            <person name="Burns J.A."/>
            <person name="Paasch A."/>
            <person name="Narechania A."/>
            <person name="Kim E."/>
        </authorList>
    </citation>
    <scope>NUCLEOTIDE SEQUENCE [LARGE SCALE GENOMIC DNA]</scope>
    <source>
        <strain evidence="6 7">PLY_AMNH</strain>
    </source>
</reference>
<evidence type="ECO:0000313" key="7">
    <source>
        <dbReference type="Proteomes" id="UP001190700"/>
    </source>
</evidence>
<dbReference type="InterPro" id="IPR025652">
    <property type="entry name" value="TesB_C"/>
</dbReference>
<dbReference type="GO" id="GO:0006637">
    <property type="term" value="P:acyl-CoA metabolic process"/>
    <property type="evidence" value="ECO:0007669"/>
    <property type="project" value="InterPro"/>
</dbReference>
<feature type="domain" description="Acyl-CoA thioesterase-like N-terminal HotDog" evidence="5">
    <location>
        <begin position="57"/>
        <end position="134"/>
    </location>
</feature>
<protein>
    <submittedName>
        <fullName evidence="6">Uncharacterized protein</fullName>
    </submittedName>
</protein>
<feature type="domain" description="Acyl-CoA thioesterase 2 C-terminal" evidence="4">
    <location>
        <begin position="195"/>
        <end position="303"/>
    </location>
</feature>
<evidence type="ECO:0000256" key="2">
    <source>
        <dbReference type="ARBA" id="ARBA00022801"/>
    </source>
</evidence>
<dbReference type="Pfam" id="PF13622">
    <property type="entry name" value="4HBT_3"/>
    <property type="match status" value="1"/>
</dbReference>